<dbReference type="NCBIfam" id="TIGR00254">
    <property type="entry name" value="GGDEF"/>
    <property type="match status" value="1"/>
</dbReference>
<dbReference type="PANTHER" id="PTHR44757">
    <property type="entry name" value="DIGUANYLATE CYCLASE DGCP"/>
    <property type="match status" value="1"/>
</dbReference>
<keyword evidence="6" id="KW-1185">Reference proteome</keyword>
<dbReference type="AlphaFoldDB" id="A0A6P0H9J7"/>
<dbReference type="InterPro" id="IPR000160">
    <property type="entry name" value="GGDEF_dom"/>
</dbReference>
<dbReference type="PROSITE" id="PS50883">
    <property type="entry name" value="EAL"/>
    <property type="match status" value="1"/>
</dbReference>
<feature type="domain" description="GGDEF" evidence="3">
    <location>
        <begin position="234"/>
        <end position="364"/>
    </location>
</feature>
<comment type="caution">
    <text evidence="5">The sequence shown here is derived from an EMBL/GenBank/DDBJ whole genome shotgun (WGS) entry which is preliminary data.</text>
</comment>
<name>A0A6P0H9J7_9ACTN</name>
<accession>A0A6P0H9J7</accession>
<protein>
    <submittedName>
        <fullName evidence="5">GGDEF domain-containing protein</fullName>
    </submittedName>
</protein>
<feature type="region of interest" description="Disordered" evidence="1">
    <location>
        <begin position="631"/>
        <end position="650"/>
    </location>
</feature>
<dbReference type="SUPFAM" id="SSF55073">
    <property type="entry name" value="Nucleotide cyclase"/>
    <property type="match status" value="1"/>
</dbReference>
<evidence type="ECO:0000313" key="4">
    <source>
        <dbReference type="EMBL" id="NEK95639.1"/>
    </source>
</evidence>
<dbReference type="InterPro" id="IPR001633">
    <property type="entry name" value="EAL_dom"/>
</dbReference>
<dbReference type="EMBL" id="JAAGWH010000049">
    <property type="protein sequence ID" value="NEK95639.1"/>
    <property type="molecule type" value="Genomic_DNA"/>
</dbReference>
<dbReference type="Gene3D" id="3.20.20.450">
    <property type="entry name" value="EAL domain"/>
    <property type="match status" value="1"/>
</dbReference>
<dbReference type="InterPro" id="IPR052155">
    <property type="entry name" value="Biofilm_reg_signaling"/>
</dbReference>
<dbReference type="InterPro" id="IPR035919">
    <property type="entry name" value="EAL_sf"/>
</dbReference>
<dbReference type="Gene3D" id="3.30.70.270">
    <property type="match status" value="1"/>
</dbReference>
<dbReference type="CDD" id="cd01948">
    <property type="entry name" value="EAL"/>
    <property type="match status" value="1"/>
</dbReference>
<dbReference type="Proteomes" id="UP000471152">
    <property type="component" value="Unassembled WGS sequence"/>
</dbReference>
<feature type="compositionally biased region" description="Low complexity" evidence="1">
    <location>
        <begin position="638"/>
        <end position="650"/>
    </location>
</feature>
<reference evidence="5 7" key="2">
    <citation type="submission" date="2020-02" db="EMBL/GenBank/DDBJ databases">
        <title>The WGS of Modestobacter muralis DSM 100205.</title>
        <authorList>
            <person name="Jiang Z."/>
        </authorList>
    </citation>
    <scope>NUCLEOTIDE SEQUENCE [LARGE SCALE GENOMIC DNA]</scope>
    <source>
        <strain evidence="5 7">DSM 100205</strain>
    </source>
</reference>
<feature type="domain" description="EAL" evidence="2">
    <location>
        <begin position="373"/>
        <end position="624"/>
    </location>
</feature>
<dbReference type="RefSeq" id="WP_163612193.1">
    <property type="nucleotide sequence ID" value="NZ_JAAGWB010000051.1"/>
</dbReference>
<dbReference type="PROSITE" id="PS50887">
    <property type="entry name" value="GGDEF"/>
    <property type="match status" value="1"/>
</dbReference>
<dbReference type="Pfam" id="PF00990">
    <property type="entry name" value="GGDEF"/>
    <property type="match status" value="1"/>
</dbReference>
<dbReference type="SMART" id="SM00267">
    <property type="entry name" value="GGDEF"/>
    <property type="match status" value="1"/>
</dbReference>
<dbReference type="CDD" id="cd01949">
    <property type="entry name" value="GGDEF"/>
    <property type="match status" value="1"/>
</dbReference>
<evidence type="ECO:0000259" key="2">
    <source>
        <dbReference type="PROSITE" id="PS50883"/>
    </source>
</evidence>
<dbReference type="Pfam" id="PF00563">
    <property type="entry name" value="EAL"/>
    <property type="match status" value="1"/>
</dbReference>
<evidence type="ECO:0000259" key="3">
    <source>
        <dbReference type="PROSITE" id="PS50887"/>
    </source>
</evidence>
<evidence type="ECO:0000256" key="1">
    <source>
        <dbReference type="SAM" id="MobiDB-lite"/>
    </source>
</evidence>
<evidence type="ECO:0000313" key="5">
    <source>
        <dbReference type="EMBL" id="NEN52527.1"/>
    </source>
</evidence>
<dbReference type="SUPFAM" id="SSF141868">
    <property type="entry name" value="EAL domain-like"/>
    <property type="match status" value="1"/>
</dbReference>
<evidence type="ECO:0000313" key="7">
    <source>
        <dbReference type="Proteomes" id="UP000471152"/>
    </source>
</evidence>
<dbReference type="EMBL" id="JAAGWB010000051">
    <property type="protein sequence ID" value="NEN52527.1"/>
    <property type="molecule type" value="Genomic_DNA"/>
</dbReference>
<gene>
    <name evidence="5" type="ORF">G3R41_16555</name>
    <name evidence="4" type="ORF">GCU67_15905</name>
</gene>
<dbReference type="Proteomes" id="UP000468828">
    <property type="component" value="Unassembled WGS sequence"/>
</dbReference>
<dbReference type="InterPro" id="IPR029787">
    <property type="entry name" value="Nucleotide_cyclase"/>
</dbReference>
<proteinExistence type="predicted"/>
<dbReference type="InterPro" id="IPR043128">
    <property type="entry name" value="Rev_trsase/Diguanyl_cyclase"/>
</dbReference>
<organism evidence="5 7">
    <name type="scientific">Modestobacter muralis</name>
    <dbReference type="NCBI Taxonomy" id="1608614"/>
    <lineage>
        <taxon>Bacteria</taxon>
        <taxon>Bacillati</taxon>
        <taxon>Actinomycetota</taxon>
        <taxon>Actinomycetes</taxon>
        <taxon>Geodermatophilales</taxon>
        <taxon>Geodermatophilaceae</taxon>
        <taxon>Modestobacter</taxon>
    </lineage>
</organism>
<sequence>MEPTRRRSVSGERRAAPATAVDRARLHLRGRLAPQLALVAAALALLGAAALSVDVPPVAGAALAGCLALTALQRSLAARVEARDTARLRRSEAVHRALATAEGDVVLTLDGDLRVRQVTPALSGLLGHPLTGCVPAEDAAEVCAWLTDPQPAGARHTLRLLPDTGLPQVLETTVSDLRADPDVRALVVHGRDVTARDDRERELRALAYADPLTGLPNRAAQERSVHACLTAGTADLTLLLVEVHGLRAVHEDAGRVVVDAALVEVARRLRATVRGSDEVSRVDAELFTVLASGTTAEVGRLAARCLAVLEAPIVTDAGLVDLSAVVGLAPLSAGSTAAEVQDHAELALADARSAGTGSVHRYRPELTAVRDRRDQLRHDLVGARDRGELELAWLPVVDLTERRVAGVEALMRWRHPDLGDVPPEEFLPVAARAGLTVDLQRWVLQEATRAVVRLSQSGPALRLGVNVSAAHLAAGTLVADVTRALADSGLPPEHLVVELAESALSGPRVRDDVSALRLMGVHVALDDFGRGASSLAGLGRLPVDVIKLDRSLLSRIDRDPYVRAVCAAVVALGGTLGVDVVAEGVETVGQLAVLQNLGCGFAQGFLLSRPVGLTALTELLEADGGRLWPGVPGPPSGPVAAPASGPVALL</sequence>
<dbReference type="PANTHER" id="PTHR44757:SF2">
    <property type="entry name" value="BIOFILM ARCHITECTURE MAINTENANCE PROTEIN MBAA"/>
    <property type="match status" value="1"/>
</dbReference>
<evidence type="ECO:0000313" key="6">
    <source>
        <dbReference type="Proteomes" id="UP000468828"/>
    </source>
</evidence>
<reference evidence="4 6" key="1">
    <citation type="submission" date="2020-01" db="EMBL/GenBank/DDBJ databases">
        <title>the WGS Modestobacter muralis CPCC 204518.</title>
        <authorList>
            <person name="Jiang Z."/>
        </authorList>
    </citation>
    <scope>NUCLEOTIDE SEQUENCE [LARGE SCALE GENOMIC DNA]</scope>
    <source>
        <strain evidence="4 6">DSM 100205</strain>
    </source>
</reference>
<dbReference type="SMART" id="SM00052">
    <property type="entry name" value="EAL"/>
    <property type="match status" value="1"/>
</dbReference>